<dbReference type="EMBL" id="BBJS01000013">
    <property type="protein sequence ID" value="GAN12804.1"/>
    <property type="molecule type" value="Genomic_DNA"/>
</dbReference>
<dbReference type="SMART" id="SM00091">
    <property type="entry name" value="PAS"/>
    <property type="match status" value="3"/>
</dbReference>
<reference evidence="12 13" key="1">
    <citation type="submission" date="2014-08" db="EMBL/GenBank/DDBJ databases">
        <title>Whole genome shotgun sequence of Sphingomonas paucimobilis NBRC 13935.</title>
        <authorList>
            <person name="Hosoyama A."/>
            <person name="Hashimoto M."/>
            <person name="Hosoyama Y."/>
            <person name="Noguchi M."/>
            <person name="Uohara A."/>
            <person name="Ohji S."/>
            <person name="Katano-Makiyama Y."/>
            <person name="Ichikawa N."/>
            <person name="Kimura A."/>
            <person name="Yamazoe A."/>
            <person name="Fujita N."/>
        </authorList>
    </citation>
    <scope>NUCLEOTIDE SEQUENCE [LARGE SCALE GENOMIC DNA]</scope>
    <source>
        <strain evidence="12 13">NBRC 13935</strain>
    </source>
</reference>
<dbReference type="InterPro" id="IPR013655">
    <property type="entry name" value="PAS_fold_3"/>
</dbReference>
<dbReference type="Pfam" id="PF00196">
    <property type="entry name" value="GerE"/>
    <property type="match status" value="1"/>
</dbReference>
<dbReference type="GO" id="GO:0000160">
    <property type="term" value="P:phosphorelay signal transduction system"/>
    <property type="evidence" value="ECO:0007669"/>
    <property type="project" value="InterPro"/>
</dbReference>
<dbReference type="GO" id="GO:0003677">
    <property type="term" value="F:DNA binding"/>
    <property type="evidence" value="ECO:0007669"/>
    <property type="project" value="UniProtKB-KW"/>
</dbReference>
<dbReference type="Gene3D" id="3.30.450.20">
    <property type="entry name" value="PAS domain"/>
    <property type="match status" value="3"/>
</dbReference>
<gene>
    <name evidence="12" type="ORF">SP6_13_00560</name>
</gene>
<dbReference type="GeneID" id="78529443"/>
<comment type="catalytic activity">
    <reaction evidence="1">
        <text>ATP + protein L-histidine = ADP + protein N-phospho-L-histidine.</text>
        <dbReference type="EC" id="2.7.13.3"/>
    </reaction>
</comment>
<dbReference type="InterPro" id="IPR052162">
    <property type="entry name" value="Sensor_kinase/Photoreceptor"/>
</dbReference>
<evidence type="ECO:0000256" key="3">
    <source>
        <dbReference type="ARBA" id="ARBA00022553"/>
    </source>
</evidence>
<feature type="domain" description="HTH luxR-type" evidence="8">
    <location>
        <begin position="535"/>
        <end position="600"/>
    </location>
</feature>
<dbReference type="AlphaFoldDB" id="A0A0C9MZU9"/>
<feature type="domain" description="PAC" evidence="11">
    <location>
        <begin position="357"/>
        <end position="410"/>
    </location>
</feature>
<evidence type="ECO:0000259" key="10">
    <source>
        <dbReference type="PROSITE" id="PS50112"/>
    </source>
</evidence>
<keyword evidence="4" id="KW-0808">Transferase</keyword>
<dbReference type="InterPro" id="IPR013656">
    <property type="entry name" value="PAS_4"/>
</dbReference>
<dbReference type="InterPro" id="IPR000792">
    <property type="entry name" value="Tscrpt_reg_LuxR_C"/>
</dbReference>
<evidence type="ECO:0000256" key="6">
    <source>
        <dbReference type="ARBA" id="ARBA00023125"/>
    </source>
</evidence>
<protein>
    <recommendedName>
        <fullName evidence="2">histidine kinase</fullName>
        <ecNumber evidence="2">2.7.13.3</ecNumber>
    </recommendedName>
</protein>
<feature type="domain" description="PAC" evidence="11">
    <location>
        <begin position="98"/>
        <end position="152"/>
    </location>
</feature>
<dbReference type="InterPro" id="IPR036388">
    <property type="entry name" value="WH-like_DNA-bd_sf"/>
</dbReference>
<feature type="domain" description="PAS" evidence="10">
    <location>
        <begin position="26"/>
        <end position="97"/>
    </location>
</feature>
<feature type="domain" description="Response regulatory" evidence="9">
    <location>
        <begin position="405"/>
        <end position="520"/>
    </location>
</feature>
<dbReference type="SUPFAM" id="SSF55785">
    <property type="entry name" value="PYP-like sensor domain (PAS domain)"/>
    <property type="match status" value="3"/>
</dbReference>
<dbReference type="Gene3D" id="3.40.50.2300">
    <property type="match status" value="1"/>
</dbReference>
<dbReference type="EC" id="2.7.13.3" evidence="2"/>
<evidence type="ECO:0000259" key="9">
    <source>
        <dbReference type="PROSITE" id="PS50110"/>
    </source>
</evidence>
<dbReference type="PANTHER" id="PTHR43304:SF1">
    <property type="entry name" value="PAC DOMAIN-CONTAINING PROTEIN"/>
    <property type="match status" value="1"/>
</dbReference>
<dbReference type="PROSITE" id="PS50112">
    <property type="entry name" value="PAS"/>
    <property type="match status" value="3"/>
</dbReference>
<dbReference type="Pfam" id="PF00072">
    <property type="entry name" value="Response_reg"/>
    <property type="match status" value="1"/>
</dbReference>
<evidence type="ECO:0000313" key="12">
    <source>
        <dbReference type="EMBL" id="GAN12804.1"/>
    </source>
</evidence>
<dbReference type="SMART" id="SM00421">
    <property type="entry name" value="HTH_LUXR"/>
    <property type="match status" value="1"/>
</dbReference>
<dbReference type="PANTHER" id="PTHR43304">
    <property type="entry name" value="PHYTOCHROME-LIKE PROTEIN CPH1"/>
    <property type="match status" value="1"/>
</dbReference>
<evidence type="ECO:0000313" key="13">
    <source>
        <dbReference type="Proteomes" id="UP000032025"/>
    </source>
</evidence>
<dbReference type="CDD" id="cd00130">
    <property type="entry name" value="PAS"/>
    <property type="match status" value="3"/>
</dbReference>
<dbReference type="InterPro" id="IPR000014">
    <property type="entry name" value="PAS"/>
</dbReference>
<dbReference type="GO" id="GO:0006355">
    <property type="term" value="P:regulation of DNA-templated transcription"/>
    <property type="evidence" value="ECO:0007669"/>
    <property type="project" value="InterPro"/>
</dbReference>
<dbReference type="Pfam" id="PF08447">
    <property type="entry name" value="PAS_3"/>
    <property type="match status" value="2"/>
</dbReference>
<name>A0A0C9MZU9_SPHPI</name>
<feature type="modified residue" description="4-aspartylphosphate" evidence="7">
    <location>
        <position position="454"/>
    </location>
</feature>
<sequence>MEEYSLAAPSRGDDPLYGAGDTLARQVRFLEANLSAIPDYVYAFDRRRRFAYANPAMLGLFGLTSEQMLGKSFADLDYPADLASLLNGHIDQIFADGTTIENEVFYRSPTGHAAYFSYVWGPVLGPDGSVELVIGVSRDTSERRVFEEAMRTSEARLRAVTELVGIGIYAWDPRTGALEWDDRLRAMWGLPPGTPINEEIFEQGIHPNDRARVRAAIAACVDPAGDGSYAIEYRVIGRDDGILRHIATSGRTMFENDSPIAFIGAAMDMTAQRHAEAAIRASEARFSSFAEHSSNLLWIGDPATGAILYRSAAFERIWGVPREDGAHFIARWLEDVHPDDRSQVEHALASVGAGEVTQFEYRIIRPGDGAVRRLRDTSFPILDDHGAVTCIGGIVEDMTQEDGGQVYIVSTKPLEARRLAALVRSMGYRARTFENASAFLDIAAILAPGCVLVDLRRCKPEGLSVPRELKARAIALPSIVLDGTGGDLMSAVTAMKAGATDYIIMDDEAALHAGLSSAIAECLAAVRPVSRDEAASARITRLTPREREVLLGLVEGDTNKMLGKKLGISPRTVELHRAQVMNRMNAASLAELIQFALAAGIAPPGDGHATRKPT</sequence>
<dbReference type="InterPro" id="IPR016032">
    <property type="entry name" value="Sig_transdc_resp-reg_C-effctor"/>
</dbReference>
<dbReference type="RefSeq" id="WP_007404363.1">
    <property type="nucleotide sequence ID" value="NZ_BBJS01000013.1"/>
</dbReference>
<dbReference type="PROSITE" id="PS50110">
    <property type="entry name" value="RESPONSE_REGULATORY"/>
    <property type="match status" value="1"/>
</dbReference>
<dbReference type="GO" id="GO:0004673">
    <property type="term" value="F:protein histidine kinase activity"/>
    <property type="evidence" value="ECO:0007669"/>
    <property type="project" value="UniProtKB-EC"/>
</dbReference>
<proteinExistence type="predicted"/>
<evidence type="ECO:0000256" key="2">
    <source>
        <dbReference type="ARBA" id="ARBA00012438"/>
    </source>
</evidence>
<keyword evidence="5" id="KW-0418">Kinase</keyword>
<evidence type="ECO:0000256" key="5">
    <source>
        <dbReference type="ARBA" id="ARBA00022777"/>
    </source>
</evidence>
<dbReference type="Pfam" id="PF08448">
    <property type="entry name" value="PAS_4"/>
    <property type="match status" value="1"/>
</dbReference>
<feature type="domain" description="PAC" evidence="11">
    <location>
        <begin position="229"/>
        <end position="281"/>
    </location>
</feature>
<organism evidence="12 13">
    <name type="scientific">Sphingomonas paucimobilis NBRC 13935</name>
    <dbReference type="NCBI Taxonomy" id="1219050"/>
    <lineage>
        <taxon>Bacteria</taxon>
        <taxon>Pseudomonadati</taxon>
        <taxon>Pseudomonadota</taxon>
        <taxon>Alphaproteobacteria</taxon>
        <taxon>Sphingomonadales</taxon>
        <taxon>Sphingomonadaceae</taxon>
        <taxon>Sphingomonas</taxon>
    </lineage>
</organism>
<dbReference type="InterPro" id="IPR011006">
    <property type="entry name" value="CheY-like_superfamily"/>
</dbReference>
<evidence type="ECO:0000256" key="4">
    <source>
        <dbReference type="ARBA" id="ARBA00022679"/>
    </source>
</evidence>
<dbReference type="InterPro" id="IPR001610">
    <property type="entry name" value="PAC"/>
</dbReference>
<keyword evidence="6" id="KW-0238">DNA-binding</keyword>
<evidence type="ECO:0000259" key="8">
    <source>
        <dbReference type="PROSITE" id="PS50043"/>
    </source>
</evidence>
<dbReference type="Gene3D" id="1.10.10.10">
    <property type="entry name" value="Winged helix-like DNA-binding domain superfamily/Winged helix DNA-binding domain"/>
    <property type="match status" value="1"/>
</dbReference>
<dbReference type="NCBIfam" id="TIGR00229">
    <property type="entry name" value="sensory_box"/>
    <property type="match status" value="3"/>
</dbReference>
<dbReference type="InterPro" id="IPR001789">
    <property type="entry name" value="Sig_transdc_resp-reg_receiver"/>
</dbReference>
<keyword evidence="3 7" id="KW-0597">Phosphoprotein</keyword>
<dbReference type="PROSITE" id="PS50043">
    <property type="entry name" value="HTH_LUXR_2"/>
    <property type="match status" value="1"/>
</dbReference>
<dbReference type="InterPro" id="IPR000700">
    <property type="entry name" value="PAS-assoc_C"/>
</dbReference>
<dbReference type="Proteomes" id="UP000032025">
    <property type="component" value="Unassembled WGS sequence"/>
</dbReference>
<dbReference type="SUPFAM" id="SSF52172">
    <property type="entry name" value="CheY-like"/>
    <property type="match status" value="1"/>
</dbReference>
<evidence type="ECO:0000259" key="11">
    <source>
        <dbReference type="PROSITE" id="PS50113"/>
    </source>
</evidence>
<dbReference type="PRINTS" id="PR00038">
    <property type="entry name" value="HTHLUXR"/>
</dbReference>
<comment type="caution">
    <text evidence="12">The sequence shown here is derived from an EMBL/GenBank/DDBJ whole genome shotgun (WGS) entry which is preliminary data.</text>
</comment>
<evidence type="ECO:0000256" key="7">
    <source>
        <dbReference type="PROSITE-ProRule" id="PRU00169"/>
    </source>
</evidence>
<dbReference type="PROSITE" id="PS50113">
    <property type="entry name" value="PAC"/>
    <property type="match status" value="3"/>
</dbReference>
<dbReference type="CDD" id="cd06170">
    <property type="entry name" value="LuxR_C_like"/>
    <property type="match status" value="1"/>
</dbReference>
<feature type="domain" description="PAS" evidence="10">
    <location>
        <begin position="282"/>
        <end position="355"/>
    </location>
</feature>
<dbReference type="SMART" id="SM00086">
    <property type="entry name" value="PAC"/>
    <property type="match status" value="3"/>
</dbReference>
<keyword evidence="13" id="KW-1185">Reference proteome</keyword>
<feature type="domain" description="PAS" evidence="10">
    <location>
        <begin position="153"/>
        <end position="224"/>
    </location>
</feature>
<evidence type="ECO:0000256" key="1">
    <source>
        <dbReference type="ARBA" id="ARBA00000085"/>
    </source>
</evidence>
<accession>A0A0C9MZU9</accession>
<dbReference type="InterPro" id="IPR035965">
    <property type="entry name" value="PAS-like_dom_sf"/>
</dbReference>
<dbReference type="SUPFAM" id="SSF46894">
    <property type="entry name" value="C-terminal effector domain of the bipartite response regulators"/>
    <property type="match status" value="1"/>
</dbReference>